<gene>
    <name evidence="1" type="ORF">Cpap_0599</name>
</gene>
<dbReference type="Proteomes" id="UP000003860">
    <property type="component" value="Unassembled WGS sequence"/>
</dbReference>
<proteinExistence type="predicted"/>
<dbReference type="OrthoDB" id="3286086at2"/>
<comment type="caution">
    <text evidence="1">The sequence shown here is derived from an EMBL/GenBank/DDBJ whole genome shotgun (WGS) entry which is preliminary data.</text>
</comment>
<evidence type="ECO:0008006" key="3">
    <source>
        <dbReference type="Google" id="ProtNLM"/>
    </source>
</evidence>
<evidence type="ECO:0000313" key="2">
    <source>
        <dbReference type="Proteomes" id="UP000003860"/>
    </source>
</evidence>
<organism evidence="1 2">
    <name type="scientific">Ruminiclostridium papyrosolvens DSM 2782</name>
    <dbReference type="NCBI Taxonomy" id="588581"/>
    <lineage>
        <taxon>Bacteria</taxon>
        <taxon>Bacillati</taxon>
        <taxon>Bacillota</taxon>
        <taxon>Clostridia</taxon>
        <taxon>Eubacteriales</taxon>
        <taxon>Oscillospiraceae</taxon>
        <taxon>Ruminiclostridium</taxon>
    </lineage>
</organism>
<accession>F1THX2</accession>
<dbReference type="SUPFAM" id="SSF48239">
    <property type="entry name" value="Terpenoid cyclases/Protein prenyltransferases"/>
    <property type="match status" value="1"/>
</dbReference>
<protein>
    <recommendedName>
        <fullName evidence="3">Prenyltransferase/squalene oxidase</fullName>
    </recommendedName>
</protein>
<dbReference type="RefSeq" id="WP_004621942.1">
    <property type="nucleotide sequence ID" value="NZ_ACXX02000017.1"/>
</dbReference>
<sequence length="317" mass="36883">MKKLTLKDYTEIKSWIYRNARTIELAIWQYYFENGSKEAVLSALEFYQNDDGGFGHALEADSWNPNSSPYTTLKAINILKEIGFNDKQHPIIQGIFKFLGSDAYFSENGWYFNIPSNDDHAHAPWWTYSMEANAFEGIGLSAEIAGFILLNADKDSEISNKALRISDFIIGKLSTADNYGEMGIGGYCVLLDTLEKTGLALQFDHKSLTEKIKKLVYNSIERDTSKWLYYTRRPSDYINSPESIFYEDNKDIIAKELDYLIDTRPQYGVWNITWSWFENNERFSKEFAISENWWKARVAIDKIIYLKNFCRLDEFKT</sequence>
<dbReference type="InterPro" id="IPR008930">
    <property type="entry name" value="Terpenoid_cyclase/PrenylTrfase"/>
</dbReference>
<dbReference type="eggNOG" id="ENOG502Z95C">
    <property type="taxonomic scope" value="Bacteria"/>
</dbReference>
<reference evidence="1" key="1">
    <citation type="submission" date="2009-07" db="EMBL/GenBank/DDBJ databases">
        <authorList>
            <consortium name="US DOE Joint Genome Institute (JGI-PGF)"/>
            <person name="Lucas S."/>
            <person name="Copeland A."/>
            <person name="Lapidus A."/>
            <person name="Glavina del Rio T."/>
            <person name="Tice H."/>
            <person name="Bruce D."/>
            <person name="Goodwin L."/>
            <person name="Pitluck S."/>
            <person name="Larimer F."/>
            <person name="Land M.L."/>
            <person name="Mouttaki H."/>
            <person name="He Z."/>
            <person name="Zhou J."/>
            <person name="Hemme C.L."/>
        </authorList>
    </citation>
    <scope>NUCLEOTIDE SEQUENCE</scope>
    <source>
        <strain evidence="1">DSM 2782</strain>
    </source>
</reference>
<reference evidence="1" key="2">
    <citation type="submission" date="2011-01" db="EMBL/GenBank/DDBJ databases">
        <title>The Non-contiguous Finished genome of Clostridium papyrosolvens.</title>
        <authorList>
            <person name="Lucas S."/>
            <person name="Copeland A."/>
            <person name="Lapidus A."/>
            <person name="Cheng J.-F."/>
            <person name="Goodwin L."/>
            <person name="Pitluck S."/>
            <person name="Misra M."/>
            <person name="Chertkov O."/>
            <person name="Detter J.C."/>
            <person name="Han C."/>
            <person name="Tapia R."/>
            <person name="Land M."/>
            <person name="Hauser L."/>
            <person name="Kyrpides N."/>
            <person name="Ivanova N."/>
            <person name="Pagani I."/>
            <person name="Mouttaki H."/>
            <person name="He Z."/>
            <person name="Zhou J."/>
            <person name="Hemme C.L."/>
            <person name="Woyke T."/>
        </authorList>
    </citation>
    <scope>NUCLEOTIDE SEQUENCE [LARGE SCALE GENOMIC DNA]</scope>
    <source>
        <strain evidence="1">DSM 2782</strain>
    </source>
</reference>
<dbReference type="STRING" id="588581.Cpap_0599"/>
<dbReference type="AlphaFoldDB" id="F1THX2"/>
<evidence type="ECO:0000313" key="1">
    <source>
        <dbReference type="EMBL" id="EGD45993.1"/>
    </source>
</evidence>
<dbReference type="EMBL" id="ACXX02000017">
    <property type="protein sequence ID" value="EGD45993.1"/>
    <property type="molecule type" value="Genomic_DNA"/>
</dbReference>
<keyword evidence="2" id="KW-1185">Reference proteome</keyword>
<name>F1THX2_9FIRM</name>